<dbReference type="Proteomes" id="UP000759537">
    <property type="component" value="Unassembled WGS sequence"/>
</dbReference>
<dbReference type="GO" id="GO:0008270">
    <property type="term" value="F:zinc ion binding"/>
    <property type="evidence" value="ECO:0007669"/>
    <property type="project" value="UniProtKB-KW"/>
</dbReference>
<feature type="compositionally biased region" description="Basic and acidic residues" evidence="5">
    <location>
        <begin position="368"/>
        <end position="381"/>
    </location>
</feature>
<feature type="compositionally biased region" description="Low complexity" evidence="5">
    <location>
        <begin position="705"/>
        <end position="714"/>
    </location>
</feature>
<dbReference type="OrthoDB" id="5876363at2759"/>
<feature type="region of interest" description="Disordered" evidence="5">
    <location>
        <begin position="13"/>
        <end position="126"/>
    </location>
</feature>
<dbReference type="AlphaFoldDB" id="A0A9P5MUR2"/>
<comment type="caution">
    <text evidence="7">The sequence shown here is derived from an EMBL/GenBank/DDBJ whole genome shotgun (WGS) entry which is preliminary data.</text>
</comment>
<feature type="compositionally biased region" description="Basic and acidic residues" evidence="5">
    <location>
        <begin position="604"/>
        <end position="619"/>
    </location>
</feature>
<evidence type="ECO:0000256" key="1">
    <source>
        <dbReference type="ARBA" id="ARBA00022723"/>
    </source>
</evidence>
<dbReference type="PANTHER" id="PTHR47636:SF1">
    <property type="entry name" value="TRANSCRIPTIONAL REGULATORY PROTEIN RCO1"/>
    <property type="match status" value="1"/>
</dbReference>
<evidence type="ECO:0000256" key="4">
    <source>
        <dbReference type="PROSITE-ProRule" id="PRU00146"/>
    </source>
</evidence>
<feature type="region of interest" description="Disordered" evidence="5">
    <location>
        <begin position="361"/>
        <end position="381"/>
    </location>
</feature>
<dbReference type="GO" id="GO:0032221">
    <property type="term" value="C:Rpd3S complex"/>
    <property type="evidence" value="ECO:0007669"/>
    <property type="project" value="TreeGrafter"/>
</dbReference>
<evidence type="ECO:0000313" key="8">
    <source>
        <dbReference type="Proteomes" id="UP000759537"/>
    </source>
</evidence>
<evidence type="ECO:0000256" key="2">
    <source>
        <dbReference type="ARBA" id="ARBA00022771"/>
    </source>
</evidence>
<dbReference type="PROSITE" id="PS01359">
    <property type="entry name" value="ZF_PHD_1"/>
    <property type="match status" value="1"/>
</dbReference>
<gene>
    <name evidence="7" type="ORF">DFH94DRAFT_748774</name>
</gene>
<evidence type="ECO:0000259" key="6">
    <source>
        <dbReference type="PROSITE" id="PS50016"/>
    </source>
</evidence>
<dbReference type="InterPro" id="IPR019786">
    <property type="entry name" value="Zinc_finger_PHD-type_CS"/>
</dbReference>
<feature type="compositionally biased region" description="Low complexity" evidence="5">
    <location>
        <begin position="770"/>
        <end position="783"/>
    </location>
</feature>
<protein>
    <recommendedName>
        <fullName evidence="6">PHD-type domain-containing protein</fullName>
    </recommendedName>
</protein>
<reference evidence="7" key="1">
    <citation type="submission" date="2019-10" db="EMBL/GenBank/DDBJ databases">
        <authorList>
            <consortium name="DOE Joint Genome Institute"/>
            <person name="Kuo A."/>
            <person name="Miyauchi S."/>
            <person name="Kiss E."/>
            <person name="Drula E."/>
            <person name="Kohler A."/>
            <person name="Sanchez-Garcia M."/>
            <person name="Andreopoulos B."/>
            <person name="Barry K.W."/>
            <person name="Bonito G."/>
            <person name="Buee M."/>
            <person name="Carver A."/>
            <person name="Chen C."/>
            <person name="Cichocki N."/>
            <person name="Clum A."/>
            <person name="Culley D."/>
            <person name="Crous P.W."/>
            <person name="Fauchery L."/>
            <person name="Girlanda M."/>
            <person name="Hayes R."/>
            <person name="Keri Z."/>
            <person name="LaButti K."/>
            <person name="Lipzen A."/>
            <person name="Lombard V."/>
            <person name="Magnuson J."/>
            <person name="Maillard F."/>
            <person name="Morin E."/>
            <person name="Murat C."/>
            <person name="Nolan M."/>
            <person name="Ohm R."/>
            <person name="Pangilinan J."/>
            <person name="Pereira M."/>
            <person name="Perotto S."/>
            <person name="Peter M."/>
            <person name="Riley R."/>
            <person name="Sitrit Y."/>
            <person name="Stielow B."/>
            <person name="Szollosi G."/>
            <person name="Zifcakova L."/>
            <person name="Stursova M."/>
            <person name="Spatafora J.W."/>
            <person name="Tedersoo L."/>
            <person name="Vaario L.-M."/>
            <person name="Yamada A."/>
            <person name="Yan M."/>
            <person name="Wang P."/>
            <person name="Xu J."/>
            <person name="Bruns T."/>
            <person name="Baldrian P."/>
            <person name="Vilgalys R."/>
            <person name="Henrissat B."/>
            <person name="Grigoriev I.V."/>
            <person name="Hibbett D."/>
            <person name="Nagy L.G."/>
            <person name="Martin F.M."/>
        </authorList>
    </citation>
    <scope>NUCLEOTIDE SEQUENCE</scope>
    <source>
        <strain evidence="7">Prilba</strain>
    </source>
</reference>
<evidence type="ECO:0000256" key="5">
    <source>
        <dbReference type="SAM" id="MobiDB-lite"/>
    </source>
</evidence>
<feature type="compositionally biased region" description="Basic and acidic residues" evidence="5">
    <location>
        <begin position="174"/>
        <end position="186"/>
    </location>
</feature>
<sequence>MTSVASVPVYMLPGAPALQPPRSALETGDPNLATEVLPAPPTLSSVLQASAKRDPRKPVPTMSYLPQHDPGTTYAGVLTGPIIGSLESVPEVDGPRRKRVRLEKGSLSQLAQRGPSRSLNTPPQGLTTADALEHMATGQLETDSQTNGYDPELVSRSSSVTFPEDVPSGSKAARTKEKGKGKIKEKDGDKMVTRIKEEPLPAALPLFNCVSSARNEDHCSACRSLGSLVYCDGCTRAYHLWCLDPPMDAGDIPEGESRWFCPSCEVQQNPPSMPPSSLLSPLLHHVQSSPPVEFQLPEEIRTYFKFVGSNPRGQYVDLSLIKAPRLNRYGQMEYRDPYRTKDKNGAPVLCFQCGTSALPRPMSQDTLTSEKKSRQSTHDTESEQWRSIVSCDFCPLHWHLDCLNPPLLTMPPLDRKWMCPNHADHTLRIKYRVPRQNPTMIDVVRPGQVNNGNIEILDVGTSSTYDKVAVDEVFINGKRYRVPERIIKLDFWDKVHAIHCPTQRFKTGADALLSPLTSLSSLDGDENDMIKNPLRGMGVEDVRLALLLLDMAQTGISTEESSEHTSSLKPTEGLAKDGTDSQGYPDPELPVPTPSESGPSGVKLAERSSERKQPARASKRDIVFSTAFFESNGSGDEEQAAHGSRRPAASAAAVRERKRKAARARHSRTQQRSANRVPKGERVKEEPMDAPVLTGPANSAPPVPVSQASSPTAVDNKVVPNPTVTPSSLGPSTPTLKIRLPRFSLAPGLSTKSAPVQIRTGERSRRSLRRQTSTTGSSSTSVSKADGRGSRAESPRE</sequence>
<dbReference type="InterPro" id="IPR001965">
    <property type="entry name" value="Znf_PHD"/>
</dbReference>
<dbReference type="GO" id="GO:0006357">
    <property type="term" value="P:regulation of transcription by RNA polymerase II"/>
    <property type="evidence" value="ECO:0007669"/>
    <property type="project" value="TreeGrafter"/>
</dbReference>
<dbReference type="SMART" id="SM00249">
    <property type="entry name" value="PHD"/>
    <property type="match status" value="2"/>
</dbReference>
<dbReference type="InterPro" id="IPR013083">
    <property type="entry name" value="Znf_RING/FYVE/PHD"/>
</dbReference>
<dbReference type="PANTHER" id="PTHR47636">
    <property type="entry name" value="TRANSCRIPTIONAL REGULATORY PROTEIN RCO1"/>
    <property type="match status" value="1"/>
</dbReference>
<organism evidence="7 8">
    <name type="scientific">Russula ochroleuca</name>
    <dbReference type="NCBI Taxonomy" id="152965"/>
    <lineage>
        <taxon>Eukaryota</taxon>
        <taxon>Fungi</taxon>
        <taxon>Dikarya</taxon>
        <taxon>Basidiomycota</taxon>
        <taxon>Agaricomycotina</taxon>
        <taxon>Agaricomycetes</taxon>
        <taxon>Russulales</taxon>
        <taxon>Russulaceae</taxon>
        <taxon>Russula</taxon>
    </lineage>
</organism>
<dbReference type="InterPro" id="IPR052819">
    <property type="entry name" value="Chromatin_regulatory_protein"/>
</dbReference>
<feature type="compositionally biased region" description="Polar residues" evidence="5">
    <location>
        <begin position="106"/>
        <end position="126"/>
    </location>
</feature>
<dbReference type="EMBL" id="WHVB01000010">
    <property type="protein sequence ID" value="KAF8479263.1"/>
    <property type="molecule type" value="Genomic_DNA"/>
</dbReference>
<dbReference type="PROSITE" id="PS50016">
    <property type="entry name" value="ZF_PHD_2"/>
    <property type="match status" value="1"/>
</dbReference>
<dbReference type="InterPro" id="IPR011011">
    <property type="entry name" value="Znf_FYVE_PHD"/>
</dbReference>
<dbReference type="InterPro" id="IPR019787">
    <property type="entry name" value="Znf_PHD-finger"/>
</dbReference>
<reference evidence="7" key="2">
    <citation type="journal article" date="2020" name="Nat. Commun.">
        <title>Large-scale genome sequencing of mycorrhizal fungi provides insights into the early evolution of symbiotic traits.</title>
        <authorList>
            <person name="Miyauchi S."/>
            <person name="Kiss E."/>
            <person name="Kuo A."/>
            <person name="Drula E."/>
            <person name="Kohler A."/>
            <person name="Sanchez-Garcia M."/>
            <person name="Morin E."/>
            <person name="Andreopoulos B."/>
            <person name="Barry K.W."/>
            <person name="Bonito G."/>
            <person name="Buee M."/>
            <person name="Carver A."/>
            <person name="Chen C."/>
            <person name="Cichocki N."/>
            <person name="Clum A."/>
            <person name="Culley D."/>
            <person name="Crous P.W."/>
            <person name="Fauchery L."/>
            <person name="Girlanda M."/>
            <person name="Hayes R.D."/>
            <person name="Keri Z."/>
            <person name="LaButti K."/>
            <person name="Lipzen A."/>
            <person name="Lombard V."/>
            <person name="Magnuson J."/>
            <person name="Maillard F."/>
            <person name="Murat C."/>
            <person name="Nolan M."/>
            <person name="Ohm R.A."/>
            <person name="Pangilinan J."/>
            <person name="Pereira M.F."/>
            <person name="Perotto S."/>
            <person name="Peter M."/>
            <person name="Pfister S."/>
            <person name="Riley R."/>
            <person name="Sitrit Y."/>
            <person name="Stielow J.B."/>
            <person name="Szollosi G."/>
            <person name="Zifcakova L."/>
            <person name="Stursova M."/>
            <person name="Spatafora J.W."/>
            <person name="Tedersoo L."/>
            <person name="Vaario L.M."/>
            <person name="Yamada A."/>
            <person name="Yan M."/>
            <person name="Wang P."/>
            <person name="Xu J."/>
            <person name="Bruns T."/>
            <person name="Baldrian P."/>
            <person name="Vilgalys R."/>
            <person name="Dunand C."/>
            <person name="Henrissat B."/>
            <person name="Grigoriev I.V."/>
            <person name="Hibbett D."/>
            <person name="Nagy L.G."/>
            <person name="Martin F.M."/>
        </authorList>
    </citation>
    <scope>NUCLEOTIDE SEQUENCE</scope>
    <source>
        <strain evidence="7">Prilba</strain>
    </source>
</reference>
<evidence type="ECO:0000313" key="7">
    <source>
        <dbReference type="EMBL" id="KAF8479263.1"/>
    </source>
</evidence>
<feature type="compositionally biased region" description="Basic and acidic residues" evidence="5">
    <location>
        <begin position="678"/>
        <end position="687"/>
    </location>
</feature>
<keyword evidence="8" id="KW-1185">Reference proteome</keyword>
<name>A0A9P5MUR2_9AGAM</name>
<feature type="region of interest" description="Disordered" evidence="5">
    <location>
        <begin position="632"/>
        <end position="797"/>
    </location>
</feature>
<proteinExistence type="predicted"/>
<accession>A0A9P5MUR2</accession>
<feature type="domain" description="PHD-type" evidence="6">
    <location>
        <begin position="216"/>
        <end position="267"/>
    </location>
</feature>
<feature type="region of interest" description="Disordered" evidence="5">
    <location>
        <begin position="557"/>
        <end position="619"/>
    </location>
</feature>
<feature type="compositionally biased region" description="Polar residues" evidence="5">
    <location>
        <begin position="722"/>
        <end position="735"/>
    </location>
</feature>
<keyword evidence="3" id="KW-0862">Zinc</keyword>
<evidence type="ECO:0000256" key="3">
    <source>
        <dbReference type="ARBA" id="ARBA00022833"/>
    </source>
</evidence>
<dbReference type="SUPFAM" id="SSF57903">
    <property type="entry name" value="FYVE/PHD zinc finger"/>
    <property type="match status" value="2"/>
</dbReference>
<feature type="compositionally biased region" description="Basic residues" evidence="5">
    <location>
        <begin position="656"/>
        <end position="669"/>
    </location>
</feature>
<keyword evidence="1" id="KW-0479">Metal-binding</keyword>
<dbReference type="Pfam" id="PF00628">
    <property type="entry name" value="PHD"/>
    <property type="match status" value="2"/>
</dbReference>
<feature type="compositionally biased region" description="Basic and acidic residues" evidence="5">
    <location>
        <begin position="785"/>
        <end position="797"/>
    </location>
</feature>
<dbReference type="Gene3D" id="3.30.40.10">
    <property type="entry name" value="Zinc/RING finger domain, C3HC4 (zinc finger)"/>
    <property type="match status" value="2"/>
</dbReference>
<dbReference type="CDD" id="cd15534">
    <property type="entry name" value="PHD2_PHF12_Rco1"/>
    <property type="match status" value="1"/>
</dbReference>
<keyword evidence="2 4" id="KW-0863">Zinc-finger</keyword>
<feature type="region of interest" description="Disordered" evidence="5">
    <location>
        <begin position="141"/>
        <end position="186"/>
    </location>
</feature>